<feature type="compositionally biased region" description="Low complexity" evidence="2">
    <location>
        <begin position="203"/>
        <end position="213"/>
    </location>
</feature>
<dbReference type="CDD" id="cd00303">
    <property type="entry name" value="retropepsin_like"/>
    <property type="match status" value="1"/>
</dbReference>
<feature type="compositionally biased region" description="Low complexity" evidence="2">
    <location>
        <begin position="333"/>
        <end position="343"/>
    </location>
</feature>
<organism evidence="3 4">
    <name type="scientific">Coemansia javaensis</name>
    <dbReference type="NCBI Taxonomy" id="2761396"/>
    <lineage>
        <taxon>Eukaryota</taxon>
        <taxon>Fungi</taxon>
        <taxon>Fungi incertae sedis</taxon>
        <taxon>Zoopagomycota</taxon>
        <taxon>Kickxellomycotina</taxon>
        <taxon>Kickxellomycetes</taxon>
        <taxon>Kickxellales</taxon>
        <taxon>Kickxellaceae</taxon>
        <taxon>Coemansia</taxon>
    </lineage>
</organism>
<dbReference type="Gene3D" id="2.40.70.10">
    <property type="entry name" value="Acid Proteases"/>
    <property type="match status" value="1"/>
</dbReference>
<evidence type="ECO:0000313" key="4">
    <source>
        <dbReference type="Proteomes" id="UP001140217"/>
    </source>
</evidence>
<keyword evidence="1" id="KW-0175">Coiled coil</keyword>
<proteinExistence type="predicted"/>
<feature type="compositionally biased region" description="Basic residues" evidence="2">
    <location>
        <begin position="445"/>
        <end position="455"/>
    </location>
</feature>
<feature type="compositionally biased region" description="Low complexity" evidence="2">
    <location>
        <begin position="309"/>
        <end position="323"/>
    </location>
</feature>
<evidence type="ECO:0000313" key="3">
    <source>
        <dbReference type="EMBL" id="KAJ2778274.1"/>
    </source>
</evidence>
<dbReference type="AlphaFoldDB" id="A0A9W8LFX2"/>
<dbReference type="EMBL" id="JANBUL010000238">
    <property type="protein sequence ID" value="KAJ2778274.1"/>
    <property type="molecule type" value="Genomic_DNA"/>
</dbReference>
<evidence type="ECO:0000256" key="1">
    <source>
        <dbReference type="SAM" id="Coils"/>
    </source>
</evidence>
<dbReference type="OrthoDB" id="5579551at2759"/>
<comment type="caution">
    <text evidence="3">The sequence shown here is derived from an EMBL/GenBank/DDBJ whole genome shotgun (WGS) entry which is preliminary data.</text>
</comment>
<name>A0A9W8LFX2_9FUNG</name>
<feature type="region of interest" description="Disordered" evidence="2">
    <location>
        <begin position="294"/>
        <end position="354"/>
    </location>
</feature>
<feature type="compositionally biased region" description="Low complexity" evidence="2">
    <location>
        <begin position="134"/>
        <end position="148"/>
    </location>
</feature>
<reference evidence="3" key="1">
    <citation type="submission" date="2022-07" db="EMBL/GenBank/DDBJ databases">
        <title>Phylogenomic reconstructions and comparative analyses of Kickxellomycotina fungi.</title>
        <authorList>
            <person name="Reynolds N.K."/>
            <person name="Stajich J.E."/>
            <person name="Barry K."/>
            <person name="Grigoriev I.V."/>
            <person name="Crous P."/>
            <person name="Smith M.E."/>
        </authorList>
    </citation>
    <scope>NUCLEOTIDE SEQUENCE</scope>
    <source>
        <strain evidence="3">NBRC 105414</strain>
    </source>
</reference>
<dbReference type="InterPro" id="IPR021109">
    <property type="entry name" value="Peptidase_aspartic_dom_sf"/>
</dbReference>
<evidence type="ECO:0000256" key="2">
    <source>
        <dbReference type="SAM" id="MobiDB-lite"/>
    </source>
</evidence>
<keyword evidence="4" id="KW-1185">Reference proteome</keyword>
<gene>
    <name evidence="3" type="ORF">H4R18_004694</name>
</gene>
<sequence>MRPGRSPSMQQLVHLASPPVALTFLRPRAGEGGEGYGRLRSSAALRLDRLCPGDVAGVAGWAAAVERLRQLERAHGSNGGNGGGGAAELRHQMEQRLDEQRRVLRRLAQSIQDADRELQVVAMALRAGSGNGGANSSSSSGRRASASGTEPGLREWCQRRLQRQVLQHKRPFRFNPPPADGGVDGDMRVPFFRPGRARGGDGSIRSSSGSSERTQAGGSERTPAGSPDAARSLGGGGSDAELREFLGRIDEFRGAAQRLFPENQALDRMLGELRDECQRRADYMARVSAQHAWMGPAPADGAPRRPRGARALAAEQQQQQQPAGRRESRSTLGADSSSDGSSAPPSPPPAIQRNFSFEAPEPAAAAAATGRRRKTVPQSVLLSTMPAAAEPRAGLTSPPGTRASIVAAGSLRQRTSSIDGAGRPLSALMQAPGGTARLSQSHNQTHSHSHSHSHTQTHSNGQQPHSQAKGAEYLAHVRVGGSRVEVAVAPGLQASLVSMQLATALGLAVGRVPGNARVWSSSGGKSWQVVGEVVGVPFACGNTTFTHTFKVVPGSAATNDLPRDIVLGNDFCVGNKGRIRDNRLHLERLCMNISVPVRPLGAAA</sequence>
<dbReference type="Proteomes" id="UP001140217">
    <property type="component" value="Unassembled WGS sequence"/>
</dbReference>
<feature type="coiled-coil region" evidence="1">
    <location>
        <begin position="90"/>
        <end position="117"/>
    </location>
</feature>
<feature type="region of interest" description="Disordered" evidence="2">
    <location>
        <begin position="167"/>
        <end position="238"/>
    </location>
</feature>
<accession>A0A9W8LFX2</accession>
<feature type="region of interest" description="Disordered" evidence="2">
    <location>
        <begin position="128"/>
        <end position="154"/>
    </location>
</feature>
<protein>
    <submittedName>
        <fullName evidence="3">Uncharacterized protein</fullName>
    </submittedName>
</protein>
<feature type="region of interest" description="Disordered" evidence="2">
    <location>
        <begin position="412"/>
        <end position="468"/>
    </location>
</feature>